<dbReference type="GO" id="GO:0046677">
    <property type="term" value="P:response to antibiotic"/>
    <property type="evidence" value="ECO:0007669"/>
    <property type="project" value="UniProtKB-KW"/>
</dbReference>
<dbReference type="GO" id="GO:0005524">
    <property type="term" value="F:ATP binding"/>
    <property type="evidence" value="ECO:0007669"/>
    <property type="project" value="UniProtKB-KW"/>
</dbReference>
<dbReference type="Proteomes" id="UP000419743">
    <property type="component" value="Unassembled WGS sequence"/>
</dbReference>
<sequence length="242" mass="26196">MVSIPNEPVTEPDVVRRLAGTARLTPVWRNGLGGVTFRTDDGRYLKYGPRNDETSMDAEAARLSWAAPHTRVPRLIEVGGDGTHEWLVTAAIDAESAVAPRWIADPATAVRAVGEGLRALHEALPVDGCPFDWSVPTRLANAQARGLQISEPLREPPPVERLVVCHGDACCPNTLLDDGGSWVAHVDLGALGVADRWADIAVASMSTEWNYGPGWEDALIAAYGVVPDRGRLAYYRDLWNAT</sequence>
<organism evidence="10 11">
    <name type="scientific">Occultella aeris</name>
    <dbReference type="NCBI Taxonomy" id="2761496"/>
    <lineage>
        <taxon>Bacteria</taxon>
        <taxon>Bacillati</taxon>
        <taxon>Actinomycetota</taxon>
        <taxon>Actinomycetes</taxon>
        <taxon>Micrococcales</taxon>
        <taxon>Ruaniaceae</taxon>
        <taxon>Occultella</taxon>
    </lineage>
</organism>
<dbReference type="SUPFAM" id="SSF56112">
    <property type="entry name" value="Protein kinase-like (PK-like)"/>
    <property type="match status" value="1"/>
</dbReference>
<feature type="binding site" evidence="8">
    <location>
        <position position="187"/>
    </location>
    <ligand>
        <name>Mg(2+)</name>
        <dbReference type="ChEBI" id="CHEBI:18420"/>
    </ligand>
</feature>
<dbReference type="PIRSF" id="PIRSF000706">
    <property type="entry name" value="Kanamycin_kin"/>
    <property type="match status" value="1"/>
</dbReference>
<feature type="binding site" evidence="8">
    <location>
        <position position="173"/>
    </location>
    <ligand>
        <name>Mg(2+)</name>
        <dbReference type="ChEBI" id="CHEBI:18420"/>
    </ligand>
</feature>
<evidence type="ECO:0000256" key="3">
    <source>
        <dbReference type="ARBA" id="ARBA00022741"/>
    </source>
</evidence>
<dbReference type="Gene3D" id="3.90.1200.10">
    <property type="match status" value="1"/>
</dbReference>
<keyword evidence="3" id="KW-0547">Nucleotide-binding</keyword>
<evidence type="ECO:0000256" key="8">
    <source>
        <dbReference type="PIRSR" id="PIRSR000706-2"/>
    </source>
</evidence>
<dbReference type="Pfam" id="PF01636">
    <property type="entry name" value="APH"/>
    <property type="match status" value="1"/>
</dbReference>
<keyword evidence="4" id="KW-0418">Kinase</keyword>
<evidence type="ECO:0000256" key="6">
    <source>
        <dbReference type="ARBA" id="ARBA00023251"/>
    </source>
</evidence>
<evidence type="ECO:0000256" key="5">
    <source>
        <dbReference type="ARBA" id="ARBA00022840"/>
    </source>
</evidence>
<evidence type="ECO:0000313" key="10">
    <source>
        <dbReference type="EMBL" id="VZO39561.1"/>
    </source>
</evidence>
<dbReference type="GO" id="GO:0008910">
    <property type="term" value="F:kanamycin kinase activity"/>
    <property type="evidence" value="ECO:0007669"/>
    <property type="project" value="UniProtKB-EC"/>
</dbReference>
<comment type="similarity">
    <text evidence="1">Belongs to the aminoglycoside phosphotransferase family.</text>
</comment>
<evidence type="ECO:0000313" key="11">
    <source>
        <dbReference type="Proteomes" id="UP000419743"/>
    </source>
</evidence>
<reference evidence="10 11" key="1">
    <citation type="submission" date="2019-11" db="EMBL/GenBank/DDBJ databases">
        <authorList>
            <person name="Criscuolo A."/>
        </authorList>
    </citation>
    <scope>NUCLEOTIDE SEQUENCE [LARGE SCALE GENOMIC DNA]</scope>
    <source>
        <strain evidence="10">CIP111667</strain>
    </source>
</reference>
<keyword evidence="2 10" id="KW-0808">Transferase</keyword>
<keyword evidence="5" id="KW-0067">ATP-binding</keyword>
<evidence type="ECO:0000256" key="2">
    <source>
        <dbReference type="ARBA" id="ARBA00022679"/>
    </source>
</evidence>
<dbReference type="EC" id="2.7.1.95" evidence="10"/>
<keyword evidence="8" id="KW-0479">Metal-binding</keyword>
<dbReference type="Gene3D" id="3.30.200.20">
    <property type="entry name" value="Phosphorylase Kinase, domain 1"/>
    <property type="match status" value="1"/>
</dbReference>
<protein>
    <submittedName>
        <fullName evidence="10">Aminoglycoside 3'-phosphotransferase</fullName>
        <ecNumber evidence="10">2.7.1.95</ecNumber>
    </submittedName>
</protein>
<accession>A0A7M4DQ17</accession>
<feature type="active site" description="Proton acceptor" evidence="7">
    <location>
        <position position="168"/>
    </location>
</feature>
<comment type="caution">
    <text evidence="10">The sequence shown here is derived from an EMBL/GenBank/DDBJ whole genome shotgun (WGS) entry which is preliminary data.</text>
</comment>
<evidence type="ECO:0000256" key="4">
    <source>
        <dbReference type="ARBA" id="ARBA00022777"/>
    </source>
</evidence>
<evidence type="ECO:0000256" key="7">
    <source>
        <dbReference type="PIRSR" id="PIRSR000706-1"/>
    </source>
</evidence>
<evidence type="ECO:0000256" key="1">
    <source>
        <dbReference type="ARBA" id="ARBA00006219"/>
    </source>
</evidence>
<proteinExistence type="inferred from homology"/>
<dbReference type="AlphaFoldDB" id="A0A7M4DQ17"/>
<feature type="domain" description="Aminoglycoside phosphotransferase" evidence="9">
    <location>
        <begin position="44"/>
        <end position="234"/>
    </location>
</feature>
<gene>
    <name evidence="10" type="primary">neo</name>
    <name evidence="10" type="ORF">HALOF300_04254</name>
</gene>
<name>A0A7M4DQ17_9MICO</name>
<keyword evidence="8" id="KW-0460">Magnesium</keyword>
<keyword evidence="11" id="KW-1185">Reference proteome</keyword>
<dbReference type="InterPro" id="IPR011009">
    <property type="entry name" value="Kinase-like_dom_sf"/>
</dbReference>
<dbReference type="EMBL" id="CACRYJ010000060">
    <property type="protein sequence ID" value="VZO39561.1"/>
    <property type="molecule type" value="Genomic_DNA"/>
</dbReference>
<keyword evidence="6" id="KW-0046">Antibiotic resistance</keyword>
<dbReference type="CDD" id="cd05150">
    <property type="entry name" value="APH"/>
    <property type="match status" value="1"/>
</dbReference>
<dbReference type="InterPro" id="IPR024165">
    <property type="entry name" value="Kan/Strep_kinase"/>
</dbReference>
<dbReference type="GO" id="GO:0046872">
    <property type="term" value="F:metal ion binding"/>
    <property type="evidence" value="ECO:0007669"/>
    <property type="project" value="UniProtKB-KW"/>
</dbReference>
<dbReference type="InterPro" id="IPR002575">
    <property type="entry name" value="Aminoglycoside_PTrfase"/>
</dbReference>
<evidence type="ECO:0000259" key="9">
    <source>
        <dbReference type="Pfam" id="PF01636"/>
    </source>
</evidence>